<dbReference type="Pfam" id="PF08533">
    <property type="entry name" value="Glyco_hydro_42C"/>
    <property type="match status" value="1"/>
</dbReference>
<evidence type="ECO:0000259" key="10">
    <source>
        <dbReference type="Pfam" id="PF08532"/>
    </source>
</evidence>
<dbReference type="InterPro" id="IPR003476">
    <property type="entry name" value="Glyco_hydro_42"/>
</dbReference>
<feature type="binding site" evidence="8">
    <location>
        <position position="292"/>
    </location>
    <ligand>
        <name>substrate</name>
    </ligand>
</feature>
<dbReference type="SUPFAM" id="SSF51445">
    <property type="entry name" value="(Trans)glycosidases"/>
    <property type="match status" value="1"/>
</dbReference>
<dbReference type="GO" id="GO:0006012">
    <property type="term" value="P:galactose metabolic process"/>
    <property type="evidence" value="ECO:0007669"/>
    <property type="project" value="InterPro"/>
</dbReference>
<keyword evidence="5 6" id="KW-0326">Glycosidase</keyword>
<dbReference type="Pfam" id="PF02449">
    <property type="entry name" value="Glyco_hydro_42"/>
    <property type="match status" value="1"/>
</dbReference>
<name>A0AAT9HMW1_9ACTN</name>
<reference evidence="12" key="1">
    <citation type="submission" date="2024-06" db="EMBL/GenBank/DDBJ databases">
        <authorList>
            <consortium name="consrtm"/>
            <person name="Uemura M."/>
            <person name="Terahara T."/>
        </authorList>
    </citation>
    <scope>NUCLEOTIDE SEQUENCE</scope>
    <source>
        <strain evidence="12">KM77-8</strain>
    </source>
</reference>
<dbReference type="SUPFAM" id="SSF52317">
    <property type="entry name" value="Class I glutamine amidotransferase-like"/>
    <property type="match status" value="1"/>
</dbReference>
<proteinExistence type="inferred from homology"/>
<dbReference type="PANTHER" id="PTHR36447">
    <property type="entry name" value="BETA-GALACTOSIDASE GANA"/>
    <property type="match status" value="1"/>
</dbReference>
<dbReference type="PANTHER" id="PTHR36447:SF1">
    <property type="entry name" value="BETA-GALACTOSIDASE GANA"/>
    <property type="match status" value="1"/>
</dbReference>
<sequence length="646" mass="70779">MWEEDVRLMREAGVNLVSVGIFSWARLQPSEDTWDFAWLDEVMDLLHKGGIGVDLATATASPPPWLTTAHPEILPVTATGETLWPGARQHWRPTSPVFRRHALRLVRELATRYAGHPALVAWHVNNELGCHNVYDYSDDAARAFRDWLRARYSTVDALNSAWGTAFWSQRYSDWGQILPPRLAASHPNPTQQLDFKRFSSDALKDHLRAEREILRELTPDIPVTTNFMVMGNTKGMNYADWADEIDFVSNDHYVHPGPQDRDELSFSANLTSGIAGGQPWFLMEHSTSAVNWQPVNVAKRPGDLARDSLLHVAHGADAVCFFQWRQSAAGAEKYHSAMVPHAGADSELFRAVAGLGSLLKTLAPVAGSEREPARVGIVHDWESWWASEQDSHPTALLDYRQEALDWYSALLALGIRADLVTTRADLHRHQVLIAPVLHMVPAGLAKTLTRYAEQGGHLITTYFSGVVDEHDHVWLGGYPGALRDLLGIRIEEFGPLLAGDTVELDDGTTGALWTDRITVTGAGTEVLARYRTGEQAGRPAVTRRPTGAGSAAYVSTRLGVEGLAALLPRLLERAGVESELPAGVRGLIEPVVRRGDGSRFLFLVNRTDGTVPVPGLDGEVLVGTTGADGALTLGPRAVAVLRQSPA</sequence>
<evidence type="ECO:0000256" key="5">
    <source>
        <dbReference type="ARBA" id="ARBA00023295"/>
    </source>
</evidence>
<dbReference type="Gene3D" id="3.20.20.80">
    <property type="entry name" value="Glycosidases"/>
    <property type="match status" value="1"/>
</dbReference>
<dbReference type="InterPro" id="IPR013739">
    <property type="entry name" value="Beta_galactosidase_C"/>
</dbReference>
<evidence type="ECO:0000256" key="6">
    <source>
        <dbReference type="PIRNR" id="PIRNR001084"/>
    </source>
</evidence>
<dbReference type="Pfam" id="PF08532">
    <property type="entry name" value="Glyco_hydro_42M"/>
    <property type="match status" value="1"/>
</dbReference>
<dbReference type="EC" id="3.2.1.23" evidence="3 6"/>
<comment type="similarity">
    <text evidence="2 6">Belongs to the glycosyl hydrolase 42 family.</text>
</comment>
<accession>A0AAT9HMW1</accession>
<reference evidence="12" key="2">
    <citation type="submission" date="2024-07" db="EMBL/GenBank/DDBJ databases">
        <title>Streptomyces haneummycinica sp. nov., a new antibiotic-producing actinobacterium isolated from marine sediment.</title>
        <authorList>
            <person name="Uemura M."/>
            <person name="Hamada M."/>
            <person name="Hirano S."/>
            <person name="Kobayashi K."/>
            <person name="Ohshiro T."/>
            <person name="Kobayashi T."/>
            <person name="Terahara T."/>
        </authorList>
    </citation>
    <scope>NUCLEOTIDE SEQUENCE</scope>
    <source>
        <strain evidence="12">KM77-8</strain>
    </source>
</reference>
<feature type="domain" description="Glycoside hydrolase family 42 N-terminal" evidence="9">
    <location>
        <begin position="2"/>
        <end position="361"/>
    </location>
</feature>
<feature type="domain" description="Beta-galactosidase C-terminal" evidence="11">
    <location>
        <begin position="592"/>
        <end position="643"/>
    </location>
</feature>
<dbReference type="GO" id="GO:0004565">
    <property type="term" value="F:beta-galactosidase activity"/>
    <property type="evidence" value="ECO:0007669"/>
    <property type="project" value="UniProtKB-EC"/>
</dbReference>
<evidence type="ECO:0000256" key="2">
    <source>
        <dbReference type="ARBA" id="ARBA00005940"/>
    </source>
</evidence>
<organism evidence="12">
    <name type="scientific">Streptomyces haneummycinicus</name>
    <dbReference type="NCBI Taxonomy" id="3074435"/>
    <lineage>
        <taxon>Bacteria</taxon>
        <taxon>Bacillati</taxon>
        <taxon>Actinomycetota</taxon>
        <taxon>Actinomycetes</taxon>
        <taxon>Kitasatosporales</taxon>
        <taxon>Streptomycetaceae</taxon>
        <taxon>Streptomyces</taxon>
    </lineage>
</organism>
<dbReference type="InterPro" id="IPR013529">
    <property type="entry name" value="Glyco_hydro_42_N"/>
</dbReference>
<keyword evidence="4 6" id="KW-0378">Hydrolase</keyword>
<evidence type="ECO:0000256" key="4">
    <source>
        <dbReference type="ARBA" id="ARBA00022801"/>
    </source>
</evidence>
<evidence type="ECO:0000313" key="12">
    <source>
        <dbReference type="EMBL" id="BFO18782.1"/>
    </source>
</evidence>
<feature type="binding site" evidence="8">
    <location>
        <position position="126"/>
    </location>
    <ligand>
        <name>substrate</name>
    </ligand>
</feature>
<evidence type="ECO:0000256" key="1">
    <source>
        <dbReference type="ARBA" id="ARBA00001412"/>
    </source>
</evidence>
<gene>
    <name evidence="12" type="ORF">SHKM778_51700</name>
</gene>
<dbReference type="InterPro" id="IPR029062">
    <property type="entry name" value="Class_I_gatase-like"/>
</dbReference>
<comment type="catalytic activity">
    <reaction evidence="1 6">
        <text>Hydrolysis of terminal non-reducing beta-D-galactose residues in beta-D-galactosides.</text>
        <dbReference type="EC" id="3.2.1.23"/>
    </reaction>
</comment>
<feature type="binding site" evidence="8">
    <location>
        <position position="88"/>
    </location>
    <ligand>
        <name>substrate</name>
    </ligand>
</feature>
<dbReference type="PIRSF" id="PIRSF001084">
    <property type="entry name" value="B-galactosidase"/>
    <property type="match status" value="1"/>
</dbReference>
<feature type="active site" description="Nucleophile" evidence="7">
    <location>
        <position position="284"/>
    </location>
</feature>
<feature type="active site" description="Proton donor" evidence="7">
    <location>
        <position position="127"/>
    </location>
</feature>
<dbReference type="InterPro" id="IPR017853">
    <property type="entry name" value="GH"/>
</dbReference>
<dbReference type="GO" id="GO:0009341">
    <property type="term" value="C:beta-galactosidase complex"/>
    <property type="evidence" value="ECO:0007669"/>
    <property type="project" value="InterPro"/>
</dbReference>
<evidence type="ECO:0000256" key="8">
    <source>
        <dbReference type="PIRSR" id="PIRSR001084-2"/>
    </source>
</evidence>
<dbReference type="EMBL" id="AP035768">
    <property type="protein sequence ID" value="BFO18782.1"/>
    <property type="molecule type" value="Genomic_DNA"/>
</dbReference>
<dbReference type="Gene3D" id="3.40.50.880">
    <property type="match status" value="1"/>
</dbReference>
<evidence type="ECO:0000259" key="11">
    <source>
        <dbReference type="Pfam" id="PF08533"/>
    </source>
</evidence>
<protein>
    <recommendedName>
        <fullName evidence="3 6">Beta-galactosidase</fullName>
        <shortName evidence="6">Beta-gal</shortName>
        <ecNumber evidence="3 6">3.2.1.23</ecNumber>
    </recommendedName>
</protein>
<evidence type="ECO:0000256" key="7">
    <source>
        <dbReference type="PIRSR" id="PIRSR001084-1"/>
    </source>
</evidence>
<dbReference type="CDD" id="cd03143">
    <property type="entry name" value="A4_beta-galactosidase_middle_domain"/>
    <property type="match status" value="1"/>
</dbReference>
<evidence type="ECO:0000259" key="9">
    <source>
        <dbReference type="Pfam" id="PF02449"/>
    </source>
</evidence>
<dbReference type="InterPro" id="IPR013738">
    <property type="entry name" value="Beta_galactosidase_Trimer"/>
</dbReference>
<dbReference type="AlphaFoldDB" id="A0AAT9HMW1"/>
<evidence type="ECO:0000256" key="3">
    <source>
        <dbReference type="ARBA" id="ARBA00012756"/>
    </source>
</evidence>
<feature type="domain" description="Beta-galactosidase trimerisation" evidence="10">
    <location>
        <begin position="373"/>
        <end position="576"/>
    </location>
</feature>